<dbReference type="AlphaFoldDB" id="A0A3D8VUN1"/>
<proteinExistence type="predicted"/>
<evidence type="ECO:0000313" key="2">
    <source>
        <dbReference type="Proteomes" id="UP000256718"/>
    </source>
</evidence>
<name>A0A3D8VUN1_STRAG</name>
<dbReference type="EMBL" id="QHGZ01000245">
    <property type="protein sequence ID" value="RDY75822.1"/>
    <property type="molecule type" value="Genomic_DNA"/>
</dbReference>
<dbReference type="Proteomes" id="UP000256718">
    <property type="component" value="Unassembled WGS sequence"/>
</dbReference>
<reference evidence="1 2" key="1">
    <citation type="journal article" date="2018" name="Emerg. Microbes Infect.">
        <title>Phenotypic and molecular analysis of nontypeable Group B streptococci: identification of cps2a and hybrid cps2a/cps5 Group B streptococcal capsule gene clusters.</title>
        <authorList>
            <person name="Alhhazmi A."/>
            <person name="Tyrrell G.J."/>
        </authorList>
    </citation>
    <scope>NUCLEOTIDE SEQUENCE [LARGE SCALE GENOMIC DNA]</scope>
    <source>
        <strain evidence="1 2">PLGBS17</strain>
    </source>
</reference>
<accession>A0A3D8VUN1</accession>
<evidence type="ECO:0000313" key="1">
    <source>
        <dbReference type="EMBL" id="RDY75822.1"/>
    </source>
</evidence>
<organism evidence="1 2">
    <name type="scientific">Streptococcus agalactiae</name>
    <dbReference type="NCBI Taxonomy" id="1311"/>
    <lineage>
        <taxon>Bacteria</taxon>
        <taxon>Bacillati</taxon>
        <taxon>Bacillota</taxon>
        <taxon>Bacilli</taxon>
        <taxon>Lactobacillales</taxon>
        <taxon>Streptococcaceae</taxon>
        <taxon>Streptococcus</taxon>
    </lineage>
</organism>
<sequence>MKKIVSMRIFFLTIKFSYYKIVLTITKIMIFSENNIIS</sequence>
<gene>
    <name evidence="1" type="ORF">C4618_12430</name>
</gene>
<protein>
    <submittedName>
        <fullName evidence="1">Uncharacterized protein</fullName>
    </submittedName>
</protein>
<comment type="caution">
    <text evidence="1">The sequence shown here is derived from an EMBL/GenBank/DDBJ whole genome shotgun (WGS) entry which is preliminary data.</text>
</comment>